<feature type="region of interest" description="Disordered" evidence="1">
    <location>
        <begin position="1377"/>
        <end position="1407"/>
    </location>
</feature>
<feature type="compositionally biased region" description="Basic and acidic residues" evidence="1">
    <location>
        <begin position="704"/>
        <end position="715"/>
    </location>
</feature>
<feature type="region of interest" description="Disordered" evidence="1">
    <location>
        <begin position="1045"/>
        <end position="1104"/>
    </location>
</feature>
<feature type="region of interest" description="Disordered" evidence="1">
    <location>
        <begin position="957"/>
        <end position="988"/>
    </location>
</feature>
<dbReference type="PANTHER" id="PTHR34536:SF4">
    <property type="entry name" value="BTZ DOMAIN-CONTAINING PROTEIN"/>
    <property type="match status" value="1"/>
</dbReference>
<feature type="compositionally biased region" description="Acidic residues" evidence="1">
    <location>
        <begin position="685"/>
        <end position="697"/>
    </location>
</feature>
<feature type="compositionally biased region" description="Polar residues" evidence="1">
    <location>
        <begin position="330"/>
        <end position="341"/>
    </location>
</feature>
<dbReference type="EMBL" id="MVGT01000437">
    <property type="protein sequence ID" value="OVA18233.1"/>
    <property type="molecule type" value="Genomic_DNA"/>
</dbReference>
<feature type="compositionally biased region" description="Polar residues" evidence="1">
    <location>
        <begin position="804"/>
        <end position="814"/>
    </location>
</feature>
<feature type="compositionally biased region" description="Basic and acidic residues" evidence="1">
    <location>
        <begin position="957"/>
        <end position="974"/>
    </location>
</feature>
<dbReference type="Proteomes" id="UP000195402">
    <property type="component" value="Unassembled WGS sequence"/>
</dbReference>
<feature type="compositionally biased region" description="Basic and acidic residues" evidence="1">
    <location>
        <begin position="1093"/>
        <end position="1104"/>
    </location>
</feature>
<feature type="compositionally biased region" description="Basic and acidic residues" evidence="1">
    <location>
        <begin position="1249"/>
        <end position="1258"/>
    </location>
</feature>
<dbReference type="STRING" id="56857.A0A200R6C0"/>
<feature type="region of interest" description="Disordered" evidence="1">
    <location>
        <begin position="1249"/>
        <end position="1270"/>
    </location>
</feature>
<feature type="region of interest" description="Disordered" evidence="1">
    <location>
        <begin position="324"/>
        <end position="359"/>
    </location>
</feature>
<accession>A0A200R6C0</accession>
<dbReference type="OMA" id="MPRICND"/>
<feature type="region of interest" description="Disordered" evidence="1">
    <location>
        <begin position="513"/>
        <end position="533"/>
    </location>
</feature>
<protein>
    <submittedName>
        <fullName evidence="2">Uncharacterized protein</fullName>
    </submittedName>
</protein>
<comment type="caution">
    <text evidence="2">The sequence shown here is derived from an EMBL/GenBank/DDBJ whole genome shotgun (WGS) entry which is preliminary data.</text>
</comment>
<reference evidence="2 3" key="1">
    <citation type="journal article" date="2017" name="Mol. Plant">
        <title>The Genome of Medicinal Plant Macleaya cordata Provides New Insights into Benzylisoquinoline Alkaloids Metabolism.</title>
        <authorList>
            <person name="Liu X."/>
            <person name="Liu Y."/>
            <person name="Huang P."/>
            <person name="Ma Y."/>
            <person name="Qing Z."/>
            <person name="Tang Q."/>
            <person name="Cao H."/>
            <person name="Cheng P."/>
            <person name="Zheng Y."/>
            <person name="Yuan Z."/>
            <person name="Zhou Y."/>
            <person name="Liu J."/>
            <person name="Tang Z."/>
            <person name="Zhuo Y."/>
            <person name="Zhang Y."/>
            <person name="Yu L."/>
            <person name="Huang J."/>
            <person name="Yang P."/>
            <person name="Peng Q."/>
            <person name="Zhang J."/>
            <person name="Jiang W."/>
            <person name="Zhang Z."/>
            <person name="Lin K."/>
            <person name="Ro D.K."/>
            <person name="Chen X."/>
            <person name="Xiong X."/>
            <person name="Shang Y."/>
            <person name="Huang S."/>
            <person name="Zeng J."/>
        </authorList>
    </citation>
    <scope>NUCLEOTIDE SEQUENCE [LARGE SCALE GENOMIC DNA]</scope>
    <source>
        <strain evidence="3">cv. BLH2017</strain>
        <tissue evidence="2">Root</tissue>
    </source>
</reference>
<evidence type="ECO:0000313" key="3">
    <source>
        <dbReference type="Proteomes" id="UP000195402"/>
    </source>
</evidence>
<dbReference type="InParanoid" id="A0A200R6C0"/>
<feature type="region of interest" description="Disordered" evidence="1">
    <location>
        <begin position="1143"/>
        <end position="1199"/>
    </location>
</feature>
<dbReference type="OrthoDB" id="758862at2759"/>
<proteinExistence type="predicted"/>
<feature type="region of interest" description="Disordered" evidence="1">
    <location>
        <begin position="34"/>
        <end position="64"/>
    </location>
</feature>
<feature type="region of interest" description="Disordered" evidence="1">
    <location>
        <begin position="1"/>
        <end position="22"/>
    </location>
</feature>
<feature type="region of interest" description="Disordered" evidence="1">
    <location>
        <begin position="752"/>
        <end position="814"/>
    </location>
</feature>
<name>A0A200R6C0_MACCD</name>
<feature type="region of interest" description="Disordered" evidence="1">
    <location>
        <begin position="669"/>
        <end position="734"/>
    </location>
</feature>
<gene>
    <name evidence="2" type="ORF">BVC80_1835g665</name>
</gene>
<evidence type="ECO:0000256" key="1">
    <source>
        <dbReference type="SAM" id="MobiDB-lite"/>
    </source>
</evidence>
<organism evidence="2 3">
    <name type="scientific">Macleaya cordata</name>
    <name type="common">Five-seeded plume-poppy</name>
    <name type="synonym">Bocconia cordata</name>
    <dbReference type="NCBI Taxonomy" id="56857"/>
    <lineage>
        <taxon>Eukaryota</taxon>
        <taxon>Viridiplantae</taxon>
        <taxon>Streptophyta</taxon>
        <taxon>Embryophyta</taxon>
        <taxon>Tracheophyta</taxon>
        <taxon>Spermatophyta</taxon>
        <taxon>Magnoliopsida</taxon>
        <taxon>Ranunculales</taxon>
        <taxon>Papaveraceae</taxon>
        <taxon>Papaveroideae</taxon>
        <taxon>Macleaya</taxon>
    </lineage>
</organism>
<evidence type="ECO:0000313" key="2">
    <source>
        <dbReference type="EMBL" id="OVA18233.1"/>
    </source>
</evidence>
<dbReference type="PANTHER" id="PTHR34536">
    <property type="entry name" value="DENTIN SIALOPHOSPHOPROTEIN-LIKE PROTEIN"/>
    <property type="match status" value="1"/>
</dbReference>
<feature type="compositionally biased region" description="Basic and acidic residues" evidence="1">
    <location>
        <begin position="768"/>
        <end position="798"/>
    </location>
</feature>
<keyword evidence="3" id="KW-1185">Reference proteome</keyword>
<sequence length="1428" mass="158107">MPLSGYEEQGVNPHAWHSSDSVAGVPIKKRRFLLVRPPSPPPETPSSPQLESHKEQFIAKPVSSSSNAGGFMEVSGFAGISTERSVPEKGEEHSAGRSVNLVQNSVDYSDLNRNDKTLPKVFGSEVDSKCMLFTGNTELQLASYGHLVPGIGETVIKKELNTSDKSELSRIPGKSEMLLIPKESLNLGSAGENSEAARKEQEKLDPYKWNLGLPKGQDCSNSNDLESEINATQRANRSHWDLNTMMETWAGSLNDAVIAPRTGGVGVLDAAGTRDIKPAIGSRVMVVSELEGTHVGLGKEILHKSEHCSKPTPVDQQYRSDDLRLGLSPSVPQSGSSQELSCLSREVDSRRLPSNQSLPEVLVSPSKLVDHRIVKSEPSDEGSSVDFVTKVGPPKLVEHGIVKSEPLQGCSEEPHKLSNVCHMKSVDRRAVKPEPVQGGSEEKPKKVEKMSIQSGIHTLNFGVPTSSGGPNCDMGVPVTNEVSQSFEFPTTKLSNNGKVSDHSLAPTMAKMPTCGEVGQGVKPEPVQGGSEEKPKRVEKMSIQSGFHSHNSGVPTSSGGPTCGMGLPVTNEVSQPFEFPTTELSNIGKVSDHSLVPTMVEIRNCGEVGQGVNNSDGIVSSGLVSQFVSPDGKEQNADDMLDLPRKECLDAANPDQSQLDLVEEPHVDALRNGEVSQSDEKVNISADEEFPYDTDYESDGNHVMGDVRDTEDKPHCDEDDYEDGEVREPSVHSATEDGLYAEGEAEHVDDMSIPVSAFPSDDPDTTSDIQDRDPEMEETKNADCTEQHENLDRKDDQGHNEVAVQESSPVELQTSEIEKKKLIKAVQPLEHTDSDHKKGNIVALASDVVIRASKGLVTSDGKDDAASLQEVVHRTNSVGASSSVLSKTEPCVNGEETAKDVNGRGNRSRIINLPRASNVSSSAAGTRQIQGRVLPSQSQGERFSDVVHRGDKLHARGSREGRYMDSKFERKRSRDQPFGSTGSEFRLGRGRADNRLRSIRGEWDSSVHDFSSEQCNGPTGFRFPRSKNPASAKVECSDFVVARGGRTIGTGRGRGGRKSLDDELPNFRHPPSRRRSPGGREGPVSRGVQIVHRAPRDISPDRCITEDDPDLIGLRHEEKFMRGLPGEVMTTVFSRSQPQYERLDDSFVRGDRSFSPMQRRVPLHIPQVHSKSPPRSRTRSPGPWSSPRRRSPDGFVGHPELTHCRSPRIYRMERMRSPHQHPCFAEEMVVRRHDSPPYMPRICNDMREMGSSREHDHPRSFIRSRSPSGRILPRSTRRFEMVDPRERTESDELFAEAMHSGRFHELVGDGADDGRRKCIERRGPVRSFRPPYNGSDVVNYRHHEEDGPRPYRFCPEVDAEFHERGNLRGRGFERGNLRGRGFDRRMKNRPDNAPRTRSIEEQEENYWHNEQGWHEADFEDVSHMKRRRF</sequence>